<keyword evidence="3" id="KW-1185">Reference proteome</keyword>
<dbReference type="Proteomes" id="UP000835052">
    <property type="component" value="Unassembled WGS sequence"/>
</dbReference>
<proteinExistence type="predicted"/>
<evidence type="ECO:0000256" key="1">
    <source>
        <dbReference type="SAM" id="MobiDB-lite"/>
    </source>
</evidence>
<accession>A0A8S1GP39</accession>
<comment type="caution">
    <text evidence="2">The sequence shown here is derived from an EMBL/GenBank/DDBJ whole genome shotgun (WGS) entry which is preliminary data.</text>
</comment>
<dbReference type="EMBL" id="CAJGYM010000002">
    <property type="protein sequence ID" value="CAD6185066.1"/>
    <property type="molecule type" value="Genomic_DNA"/>
</dbReference>
<organism evidence="2 3">
    <name type="scientific">Caenorhabditis auriculariae</name>
    <dbReference type="NCBI Taxonomy" id="2777116"/>
    <lineage>
        <taxon>Eukaryota</taxon>
        <taxon>Metazoa</taxon>
        <taxon>Ecdysozoa</taxon>
        <taxon>Nematoda</taxon>
        <taxon>Chromadorea</taxon>
        <taxon>Rhabditida</taxon>
        <taxon>Rhabditina</taxon>
        <taxon>Rhabditomorpha</taxon>
        <taxon>Rhabditoidea</taxon>
        <taxon>Rhabditidae</taxon>
        <taxon>Peloderinae</taxon>
        <taxon>Caenorhabditis</taxon>
    </lineage>
</organism>
<evidence type="ECO:0000313" key="2">
    <source>
        <dbReference type="EMBL" id="CAD6185066.1"/>
    </source>
</evidence>
<name>A0A8S1GP39_9PELO</name>
<dbReference type="AlphaFoldDB" id="A0A8S1GP39"/>
<evidence type="ECO:0000313" key="3">
    <source>
        <dbReference type="Proteomes" id="UP000835052"/>
    </source>
</evidence>
<feature type="region of interest" description="Disordered" evidence="1">
    <location>
        <begin position="57"/>
        <end position="78"/>
    </location>
</feature>
<protein>
    <submittedName>
        <fullName evidence="2">Uncharacterized protein</fullName>
    </submittedName>
</protein>
<reference evidence="2" key="1">
    <citation type="submission" date="2020-10" db="EMBL/GenBank/DDBJ databases">
        <authorList>
            <person name="Kikuchi T."/>
        </authorList>
    </citation>
    <scope>NUCLEOTIDE SEQUENCE</scope>
    <source>
        <strain evidence="2">NKZ352</strain>
    </source>
</reference>
<sequence>MSTRTSRNSWSFGRCETCFKTGKLETILEKRVARIKPGPVVERGGLSHITLPSWAATGEGRWTGGQEPQHGFPQSSEQLRQRDTTKQRWLAHGAFISGACGRQLITFLRRTAMNSTFFGSELMCSWLNGDDVFCSVLSSLQSSEPYNPMDEAYAIKFLLLFLHARQCWRVVALGKPVQNRFFY</sequence>
<gene>
    <name evidence="2" type="ORF">CAUJ_LOCUS985</name>
</gene>